<dbReference type="PANTHER" id="PTHR45798:SF97">
    <property type="entry name" value="ALCOHOL-SENSITIVE RING FINGER PROTEIN 1"/>
    <property type="match status" value="1"/>
</dbReference>
<evidence type="ECO:0000256" key="3">
    <source>
        <dbReference type="ARBA" id="ARBA00022833"/>
    </source>
</evidence>
<keyword evidence="9" id="KW-1185">Reference proteome</keyword>
<dbReference type="PANTHER" id="PTHR45798">
    <property type="entry name" value="RING-H2 FINGER PROTEIN ATL61-RELATED-RELATED"/>
    <property type="match status" value="1"/>
</dbReference>
<dbReference type="InterPro" id="IPR001841">
    <property type="entry name" value="Znf_RING"/>
</dbReference>
<feature type="transmembrane region" description="Helical" evidence="6">
    <location>
        <begin position="20"/>
        <end position="40"/>
    </location>
</feature>
<dbReference type="GO" id="GO:0008270">
    <property type="term" value="F:zinc ion binding"/>
    <property type="evidence" value="ECO:0007669"/>
    <property type="project" value="UniProtKB-KW"/>
</dbReference>
<dbReference type="PROSITE" id="PS50089">
    <property type="entry name" value="ZF_RING_2"/>
    <property type="match status" value="1"/>
</dbReference>
<protein>
    <recommendedName>
        <fullName evidence="7">RING-type domain-containing protein</fullName>
    </recommendedName>
</protein>
<dbReference type="SUPFAM" id="SSF57850">
    <property type="entry name" value="RING/U-box"/>
    <property type="match status" value="1"/>
</dbReference>
<sequence length="180" mass="20446">MPDTNEVSARAESRLGTLFAMLFFVASLIFFSGIALMWALKWQVPFRIVFEWNADAEDRRRRLQSFPKIGFAEACSRSPFAEEGTDCGICLDALNSNDEVHLLPQCQHAFHVHCLQSWVILEMSCPTCRQRRGRGRNQGRGRGRHGGGNTSPMNSLISWNQMASRDKSHACTDTKRIRKE</sequence>
<evidence type="ECO:0000259" key="7">
    <source>
        <dbReference type="PROSITE" id="PS50089"/>
    </source>
</evidence>
<evidence type="ECO:0000313" key="8">
    <source>
        <dbReference type="EMBL" id="KAH7444113.1"/>
    </source>
</evidence>
<dbReference type="AlphaFoldDB" id="A0A8T2VEF2"/>
<dbReference type="InterPro" id="IPR052788">
    <property type="entry name" value="RING-type_E3_ligase_ATL"/>
</dbReference>
<dbReference type="SMART" id="SM00184">
    <property type="entry name" value="RING"/>
    <property type="match status" value="1"/>
</dbReference>
<evidence type="ECO:0000313" key="9">
    <source>
        <dbReference type="Proteomes" id="UP000825935"/>
    </source>
</evidence>
<reference evidence="8" key="1">
    <citation type="submission" date="2021-08" db="EMBL/GenBank/DDBJ databases">
        <title>WGS assembly of Ceratopteris richardii.</title>
        <authorList>
            <person name="Marchant D.B."/>
            <person name="Chen G."/>
            <person name="Jenkins J."/>
            <person name="Shu S."/>
            <person name="Leebens-Mack J."/>
            <person name="Grimwood J."/>
            <person name="Schmutz J."/>
            <person name="Soltis P."/>
            <person name="Soltis D."/>
            <person name="Chen Z.-H."/>
        </authorList>
    </citation>
    <scope>NUCLEOTIDE SEQUENCE</scope>
    <source>
        <strain evidence="8">Whitten #5841</strain>
        <tissue evidence="8">Leaf</tissue>
    </source>
</reference>
<keyword evidence="2 4" id="KW-0863">Zinc-finger</keyword>
<keyword evidence="3" id="KW-0862">Zinc</keyword>
<feature type="compositionally biased region" description="Basic residues" evidence="5">
    <location>
        <begin position="129"/>
        <end position="145"/>
    </location>
</feature>
<dbReference type="InterPro" id="IPR013083">
    <property type="entry name" value="Znf_RING/FYVE/PHD"/>
</dbReference>
<evidence type="ECO:0000256" key="4">
    <source>
        <dbReference type="PROSITE-ProRule" id="PRU00175"/>
    </source>
</evidence>
<proteinExistence type="predicted"/>
<dbReference type="Pfam" id="PF13639">
    <property type="entry name" value="zf-RING_2"/>
    <property type="match status" value="1"/>
</dbReference>
<dbReference type="EMBL" id="CM035407">
    <property type="protein sequence ID" value="KAH7444113.1"/>
    <property type="molecule type" value="Genomic_DNA"/>
</dbReference>
<name>A0A8T2VEF2_CERRI</name>
<gene>
    <name evidence="8" type="ORF">KP509_02G064900</name>
</gene>
<comment type="caution">
    <text evidence="8">The sequence shown here is derived from an EMBL/GenBank/DDBJ whole genome shotgun (WGS) entry which is preliminary data.</text>
</comment>
<keyword evidence="1" id="KW-0479">Metal-binding</keyword>
<keyword evidence="6" id="KW-0472">Membrane</keyword>
<evidence type="ECO:0000256" key="2">
    <source>
        <dbReference type="ARBA" id="ARBA00022771"/>
    </source>
</evidence>
<accession>A0A8T2VEF2</accession>
<evidence type="ECO:0000256" key="1">
    <source>
        <dbReference type="ARBA" id="ARBA00022723"/>
    </source>
</evidence>
<evidence type="ECO:0000256" key="6">
    <source>
        <dbReference type="SAM" id="Phobius"/>
    </source>
</evidence>
<dbReference type="Gene3D" id="3.30.40.10">
    <property type="entry name" value="Zinc/RING finger domain, C3HC4 (zinc finger)"/>
    <property type="match status" value="1"/>
</dbReference>
<dbReference type="OMA" id="VILEMSC"/>
<keyword evidence="6" id="KW-1133">Transmembrane helix</keyword>
<feature type="region of interest" description="Disordered" evidence="5">
    <location>
        <begin position="129"/>
        <end position="155"/>
    </location>
</feature>
<evidence type="ECO:0000256" key="5">
    <source>
        <dbReference type="SAM" id="MobiDB-lite"/>
    </source>
</evidence>
<feature type="domain" description="RING-type" evidence="7">
    <location>
        <begin position="87"/>
        <end position="129"/>
    </location>
</feature>
<organism evidence="8 9">
    <name type="scientific">Ceratopteris richardii</name>
    <name type="common">Triangle waterfern</name>
    <dbReference type="NCBI Taxonomy" id="49495"/>
    <lineage>
        <taxon>Eukaryota</taxon>
        <taxon>Viridiplantae</taxon>
        <taxon>Streptophyta</taxon>
        <taxon>Embryophyta</taxon>
        <taxon>Tracheophyta</taxon>
        <taxon>Polypodiopsida</taxon>
        <taxon>Polypodiidae</taxon>
        <taxon>Polypodiales</taxon>
        <taxon>Pteridineae</taxon>
        <taxon>Pteridaceae</taxon>
        <taxon>Parkerioideae</taxon>
        <taxon>Ceratopteris</taxon>
    </lineage>
</organism>
<dbReference type="OrthoDB" id="8062037at2759"/>
<keyword evidence="6" id="KW-0812">Transmembrane</keyword>
<dbReference type="Proteomes" id="UP000825935">
    <property type="component" value="Chromosome 2"/>
</dbReference>